<sequence length="90" mass="10119">MVSGREGFSPISHLHFPLDSLIFPPCVACDTHEFVSAMANQHYSSSSSRPWFFDAVTFLVLALIAAHVLALLYSLYRLATEKQPTRKKIH</sequence>
<feature type="transmembrane region" description="Helical" evidence="1">
    <location>
        <begin position="51"/>
        <end position="76"/>
    </location>
</feature>
<gene>
    <name evidence="2" type="ORF">G2W53_012714</name>
</gene>
<keyword evidence="1" id="KW-0472">Membrane</keyword>
<dbReference type="AlphaFoldDB" id="A0A834U1A0"/>
<keyword evidence="3" id="KW-1185">Reference proteome</keyword>
<accession>A0A834U1A0</accession>
<comment type="caution">
    <text evidence="2">The sequence shown here is derived from an EMBL/GenBank/DDBJ whole genome shotgun (WGS) entry which is preliminary data.</text>
</comment>
<proteinExistence type="predicted"/>
<dbReference type="PANTHER" id="PTHR35755:SF3">
    <property type="entry name" value="EXPRESSED PROTEIN"/>
    <property type="match status" value="1"/>
</dbReference>
<organism evidence="2 3">
    <name type="scientific">Senna tora</name>
    <dbReference type="NCBI Taxonomy" id="362788"/>
    <lineage>
        <taxon>Eukaryota</taxon>
        <taxon>Viridiplantae</taxon>
        <taxon>Streptophyta</taxon>
        <taxon>Embryophyta</taxon>
        <taxon>Tracheophyta</taxon>
        <taxon>Spermatophyta</taxon>
        <taxon>Magnoliopsida</taxon>
        <taxon>eudicotyledons</taxon>
        <taxon>Gunneridae</taxon>
        <taxon>Pentapetalae</taxon>
        <taxon>rosids</taxon>
        <taxon>fabids</taxon>
        <taxon>Fabales</taxon>
        <taxon>Fabaceae</taxon>
        <taxon>Caesalpinioideae</taxon>
        <taxon>Cassia clade</taxon>
        <taxon>Senna</taxon>
    </lineage>
</organism>
<evidence type="ECO:0000313" key="2">
    <source>
        <dbReference type="EMBL" id="KAF7830381.1"/>
    </source>
</evidence>
<dbReference type="Proteomes" id="UP000634136">
    <property type="component" value="Unassembled WGS sequence"/>
</dbReference>
<reference evidence="2" key="1">
    <citation type="submission" date="2020-09" db="EMBL/GenBank/DDBJ databases">
        <title>Genome-Enabled Discovery of Anthraquinone Biosynthesis in Senna tora.</title>
        <authorList>
            <person name="Kang S.-H."/>
            <person name="Pandey R.P."/>
            <person name="Lee C.-M."/>
            <person name="Sim J.-S."/>
            <person name="Jeong J.-T."/>
            <person name="Choi B.-S."/>
            <person name="Jung M."/>
            <person name="Ginzburg D."/>
            <person name="Zhao K."/>
            <person name="Won S.Y."/>
            <person name="Oh T.-J."/>
            <person name="Yu Y."/>
            <person name="Kim N.-H."/>
            <person name="Lee O.R."/>
            <person name="Lee T.-H."/>
            <person name="Bashyal P."/>
            <person name="Kim T.-S."/>
            <person name="Lee W.-H."/>
            <person name="Kawkins C."/>
            <person name="Kim C.-K."/>
            <person name="Kim J.S."/>
            <person name="Ahn B.O."/>
            <person name="Rhee S.Y."/>
            <person name="Sohng J.K."/>
        </authorList>
    </citation>
    <scope>NUCLEOTIDE SEQUENCE</scope>
    <source>
        <tissue evidence="2">Leaf</tissue>
    </source>
</reference>
<keyword evidence="1 2" id="KW-0812">Transmembrane</keyword>
<evidence type="ECO:0000313" key="3">
    <source>
        <dbReference type="Proteomes" id="UP000634136"/>
    </source>
</evidence>
<name>A0A834U1A0_9FABA</name>
<dbReference type="EMBL" id="JAAIUW010000005">
    <property type="protein sequence ID" value="KAF7830381.1"/>
    <property type="molecule type" value="Genomic_DNA"/>
</dbReference>
<dbReference type="OrthoDB" id="1931893at2759"/>
<evidence type="ECO:0000256" key="1">
    <source>
        <dbReference type="SAM" id="Phobius"/>
    </source>
</evidence>
<keyword evidence="1" id="KW-1133">Transmembrane helix</keyword>
<dbReference type="PANTHER" id="PTHR35755">
    <property type="entry name" value="PROTEIN, PUTATIVE-RELATED"/>
    <property type="match status" value="1"/>
</dbReference>
<protein>
    <submittedName>
        <fullName evidence="2">Transmembrane protein</fullName>
    </submittedName>
</protein>